<dbReference type="Proteomes" id="UP000678393">
    <property type="component" value="Unassembled WGS sequence"/>
</dbReference>
<sequence>MQSLDVIPVGQVAGATSSSHVVRIVHISDTHLGHHVLTPPRPISGNISIRRSNSSDVPNQVVDEKGIDAFEKKSGCLAETSDGGFHKGGVFLSNVRRSRASDYEIPCGDILVHSGDFDWSKHSGRIFRSDNFEEIVQLMNDFFDRFPHKVKIFVAGNHEGCLEKRKIQAVQDRLTSAVYLYNSTYIYEGIHFYGSPYTPFRFMTNARGFIRTSRKIAAHWREIPSRTDVLVTHSPPHGILDLGVTWSARNMPGVSQAFHRVIPSHPCETCGIIHPGRSHWGCPHLREEVLIRIKPTLHLFGHVHEGNGVLTRKGITFSNSSYASMKRPHVFDFYTGF</sequence>
<dbReference type="EMBL" id="CAJHNH020003824">
    <property type="protein sequence ID" value="CAG5130068.1"/>
    <property type="molecule type" value="Genomic_DNA"/>
</dbReference>
<evidence type="ECO:0000256" key="1">
    <source>
        <dbReference type="ARBA" id="ARBA00007993"/>
    </source>
</evidence>
<dbReference type="PANTHER" id="PTHR12905:SF0">
    <property type="entry name" value="CALCINEURIN-LIKE PHOSPHOESTERASE DOMAIN-CONTAINING PROTEIN"/>
    <property type="match status" value="1"/>
</dbReference>
<reference evidence="3" key="1">
    <citation type="submission" date="2021-04" db="EMBL/GenBank/DDBJ databases">
        <authorList>
            <consortium name="Molecular Ecology Group"/>
        </authorList>
    </citation>
    <scope>NUCLEOTIDE SEQUENCE</scope>
</reference>
<dbReference type="InterPro" id="IPR004843">
    <property type="entry name" value="Calcineurin-like_PHP"/>
</dbReference>
<dbReference type="SUPFAM" id="SSF56300">
    <property type="entry name" value="Metallo-dependent phosphatases"/>
    <property type="match status" value="1"/>
</dbReference>
<dbReference type="Pfam" id="PF00149">
    <property type="entry name" value="Metallophos"/>
    <property type="match status" value="1"/>
</dbReference>
<feature type="domain" description="Calcineurin-like phosphoesterase" evidence="2">
    <location>
        <begin position="23"/>
        <end position="305"/>
    </location>
</feature>
<evidence type="ECO:0000313" key="3">
    <source>
        <dbReference type="EMBL" id="CAG5130068.1"/>
    </source>
</evidence>
<gene>
    <name evidence="3" type="ORF">CUNI_LOCUS15626</name>
</gene>
<dbReference type="GO" id="GO:0016787">
    <property type="term" value="F:hydrolase activity"/>
    <property type="evidence" value="ECO:0007669"/>
    <property type="project" value="InterPro"/>
</dbReference>
<name>A0A8S3ZQC2_9EUPU</name>
<proteinExistence type="inferred from homology"/>
<dbReference type="Gene3D" id="3.60.21.10">
    <property type="match status" value="1"/>
</dbReference>
<accession>A0A8S3ZQC2</accession>
<dbReference type="InterPro" id="IPR029052">
    <property type="entry name" value="Metallo-depent_PP-like"/>
</dbReference>
<dbReference type="InterPro" id="IPR051693">
    <property type="entry name" value="UPF0046_metallophosphoest"/>
</dbReference>
<dbReference type="AlphaFoldDB" id="A0A8S3ZQC2"/>
<comment type="caution">
    <text evidence="3">The sequence shown here is derived from an EMBL/GenBank/DDBJ whole genome shotgun (WGS) entry which is preliminary data.</text>
</comment>
<organism evidence="3 4">
    <name type="scientific">Candidula unifasciata</name>
    <dbReference type="NCBI Taxonomy" id="100452"/>
    <lineage>
        <taxon>Eukaryota</taxon>
        <taxon>Metazoa</taxon>
        <taxon>Spiralia</taxon>
        <taxon>Lophotrochozoa</taxon>
        <taxon>Mollusca</taxon>
        <taxon>Gastropoda</taxon>
        <taxon>Heterobranchia</taxon>
        <taxon>Euthyneura</taxon>
        <taxon>Panpulmonata</taxon>
        <taxon>Eupulmonata</taxon>
        <taxon>Stylommatophora</taxon>
        <taxon>Helicina</taxon>
        <taxon>Helicoidea</taxon>
        <taxon>Geomitridae</taxon>
        <taxon>Candidula</taxon>
    </lineage>
</organism>
<dbReference type="PANTHER" id="PTHR12905">
    <property type="entry name" value="METALLOPHOSPHOESTERASE"/>
    <property type="match status" value="1"/>
</dbReference>
<evidence type="ECO:0000313" key="4">
    <source>
        <dbReference type="Proteomes" id="UP000678393"/>
    </source>
</evidence>
<comment type="similarity">
    <text evidence="1">Belongs to the UPF0046 family.</text>
</comment>
<keyword evidence="4" id="KW-1185">Reference proteome</keyword>
<dbReference type="OrthoDB" id="630188at2759"/>
<evidence type="ECO:0000259" key="2">
    <source>
        <dbReference type="Pfam" id="PF00149"/>
    </source>
</evidence>
<protein>
    <recommendedName>
        <fullName evidence="2">Calcineurin-like phosphoesterase domain-containing protein</fullName>
    </recommendedName>
</protein>